<feature type="transmembrane region" description="Helical" evidence="6">
    <location>
        <begin position="33"/>
        <end position="51"/>
    </location>
</feature>
<feature type="compositionally biased region" description="Low complexity" evidence="5">
    <location>
        <begin position="81"/>
        <end position="97"/>
    </location>
</feature>
<dbReference type="EMBL" id="BAAATZ010000009">
    <property type="protein sequence ID" value="GAA2725968.1"/>
    <property type="molecule type" value="Genomic_DNA"/>
</dbReference>
<evidence type="ECO:0000256" key="5">
    <source>
        <dbReference type="SAM" id="MobiDB-lite"/>
    </source>
</evidence>
<feature type="region of interest" description="Disordered" evidence="5">
    <location>
        <begin position="81"/>
        <end position="110"/>
    </location>
</feature>
<evidence type="ECO:0000313" key="7">
    <source>
        <dbReference type="EMBL" id="GAA2725968.1"/>
    </source>
</evidence>
<dbReference type="InterPro" id="IPR047662">
    <property type="entry name" value="SemiSWEET"/>
</dbReference>
<protein>
    <recommendedName>
        <fullName evidence="9">MtN3 and saliva related transmembrane protein</fullName>
    </recommendedName>
</protein>
<evidence type="ECO:0000256" key="1">
    <source>
        <dbReference type="ARBA" id="ARBA00004141"/>
    </source>
</evidence>
<evidence type="ECO:0000256" key="2">
    <source>
        <dbReference type="ARBA" id="ARBA00022692"/>
    </source>
</evidence>
<keyword evidence="4 6" id="KW-0472">Membrane</keyword>
<reference evidence="8" key="1">
    <citation type="journal article" date="2019" name="Int. J. Syst. Evol. Microbiol.">
        <title>The Global Catalogue of Microorganisms (GCM) 10K type strain sequencing project: providing services to taxonomists for standard genome sequencing and annotation.</title>
        <authorList>
            <consortium name="The Broad Institute Genomics Platform"/>
            <consortium name="The Broad Institute Genome Sequencing Center for Infectious Disease"/>
            <person name="Wu L."/>
            <person name="Ma J."/>
        </authorList>
    </citation>
    <scope>NUCLEOTIDE SEQUENCE [LARGE SCALE GENOMIC DNA]</scope>
    <source>
        <strain evidence="8">JCM 8201</strain>
    </source>
</reference>
<sequence>MMTIIGLVAGALTTGCWLPQLLRTWRTRSTDDFSWVYLALLTCGVSMWLAYGLARRDPVITIANALTLLALLTIAGFKAHPQGAGPAAPRAQATGTAEEIVADPSTVSPS</sequence>
<comment type="caution">
    <text evidence="7">The sequence shown here is derived from an EMBL/GenBank/DDBJ whole genome shotgun (WGS) entry which is preliminary data.</text>
</comment>
<name>A0ABP6GM50_9ACTN</name>
<keyword evidence="3 6" id="KW-1133">Transmembrane helix</keyword>
<dbReference type="Pfam" id="PF04193">
    <property type="entry name" value="PQ-loop"/>
    <property type="match status" value="1"/>
</dbReference>
<dbReference type="NCBIfam" id="NF037968">
    <property type="entry name" value="SemiSWEET_2"/>
    <property type="match status" value="1"/>
</dbReference>
<feature type="transmembrane region" description="Helical" evidence="6">
    <location>
        <begin position="58"/>
        <end position="77"/>
    </location>
</feature>
<gene>
    <name evidence="7" type="ORF">GCM10010439_27300</name>
</gene>
<comment type="subcellular location">
    <subcellularLocation>
        <location evidence="1">Membrane</location>
        <topology evidence="1">Multi-pass membrane protein</topology>
    </subcellularLocation>
</comment>
<evidence type="ECO:0000313" key="8">
    <source>
        <dbReference type="Proteomes" id="UP001501842"/>
    </source>
</evidence>
<keyword evidence="8" id="KW-1185">Reference proteome</keyword>
<dbReference type="Gene3D" id="1.20.1280.290">
    <property type="match status" value="1"/>
</dbReference>
<accession>A0ABP6GM50</accession>
<evidence type="ECO:0000256" key="4">
    <source>
        <dbReference type="ARBA" id="ARBA00023136"/>
    </source>
</evidence>
<dbReference type="Proteomes" id="UP001501842">
    <property type="component" value="Unassembled WGS sequence"/>
</dbReference>
<dbReference type="InterPro" id="IPR006603">
    <property type="entry name" value="PQ-loop_rpt"/>
</dbReference>
<evidence type="ECO:0000256" key="3">
    <source>
        <dbReference type="ARBA" id="ARBA00022989"/>
    </source>
</evidence>
<evidence type="ECO:0000256" key="6">
    <source>
        <dbReference type="SAM" id="Phobius"/>
    </source>
</evidence>
<organism evidence="7 8">
    <name type="scientific">Actinocorallia aurantiaca</name>
    <dbReference type="NCBI Taxonomy" id="46204"/>
    <lineage>
        <taxon>Bacteria</taxon>
        <taxon>Bacillati</taxon>
        <taxon>Actinomycetota</taxon>
        <taxon>Actinomycetes</taxon>
        <taxon>Streptosporangiales</taxon>
        <taxon>Thermomonosporaceae</taxon>
        <taxon>Actinocorallia</taxon>
    </lineage>
</organism>
<proteinExistence type="predicted"/>
<evidence type="ECO:0008006" key="9">
    <source>
        <dbReference type="Google" id="ProtNLM"/>
    </source>
</evidence>
<keyword evidence="2 6" id="KW-0812">Transmembrane</keyword>